<reference evidence="14" key="1">
    <citation type="submission" date="2014-07" db="EMBL/GenBank/DDBJ databases">
        <title>A systematic study of Ichneumonosoma Meijere, Pelmatops Enderlein, Pseudopelmatops Shiraki and Soita Walker (Diptera: Tephritidae).</title>
        <authorList>
            <person name="Chen X.-L."/>
            <person name="Norrbom A."/>
            <person name="Zhu C.-D."/>
        </authorList>
    </citation>
    <scope>NUCLEOTIDE SEQUENCE</scope>
</reference>
<protein>
    <recommendedName>
        <fullName evidence="12">ATP synthase complex subunit 8</fullName>
    </recommendedName>
</protein>
<evidence type="ECO:0000256" key="3">
    <source>
        <dbReference type="ARBA" id="ARBA00022448"/>
    </source>
</evidence>
<evidence type="ECO:0000256" key="12">
    <source>
        <dbReference type="RuleBase" id="RU003661"/>
    </source>
</evidence>
<evidence type="ECO:0000256" key="7">
    <source>
        <dbReference type="ARBA" id="ARBA00022989"/>
    </source>
</evidence>
<keyword evidence="9 12" id="KW-0496">Mitochondrion</keyword>
<dbReference type="InterPro" id="IPR001421">
    <property type="entry name" value="ATP8_metazoa"/>
</dbReference>
<comment type="subcellular location">
    <subcellularLocation>
        <location evidence="1 12">Mitochondrion membrane</location>
        <topology evidence="1 12">Single-pass membrane protein</topology>
    </subcellularLocation>
</comment>
<dbReference type="GO" id="GO:0031966">
    <property type="term" value="C:mitochondrial membrane"/>
    <property type="evidence" value="ECO:0007669"/>
    <property type="project" value="UniProtKB-SubCell"/>
</dbReference>
<evidence type="ECO:0000313" key="14">
    <source>
        <dbReference type="EMBL" id="AIZ97036.1"/>
    </source>
</evidence>
<dbReference type="AlphaFoldDB" id="A0A0K0LFF0"/>
<keyword evidence="3 12" id="KW-0813">Transport</keyword>
<keyword evidence="5 12" id="KW-0812">Transmembrane</keyword>
<sequence>MPQLIIHPWFFIFLLMWFTLITFPPKKILSYSPMKIISLNSPTHQSCPWTWPWQ</sequence>
<comment type="similarity">
    <text evidence="2 12">Belongs to the ATPase protein 8 family.</text>
</comment>
<evidence type="ECO:0000256" key="5">
    <source>
        <dbReference type="ARBA" id="ARBA00022692"/>
    </source>
</evidence>
<dbReference type="GO" id="GO:0045259">
    <property type="term" value="C:proton-transporting ATP synthase complex"/>
    <property type="evidence" value="ECO:0007669"/>
    <property type="project" value="UniProtKB-KW"/>
</dbReference>
<keyword evidence="7 13" id="KW-1133">Transmembrane helix</keyword>
<dbReference type="Pfam" id="PF00895">
    <property type="entry name" value="ATP-synt_8"/>
    <property type="match status" value="1"/>
</dbReference>
<gene>
    <name evidence="14" type="primary">ATP8</name>
</gene>
<evidence type="ECO:0000256" key="6">
    <source>
        <dbReference type="ARBA" id="ARBA00022781"/>
    </source>
</evidence>
<dbReference type="EMBL" id="KM247361">
    <property type="protein sequence ID" value="AIZ97036.1"/>
    <property type="molecule type" value="Genomic_DNA"/>
</dbReference>
<keyword evidence="4 12" id="KW-0138">CF(0)</keyword>
<dbReference type="GO" id="GO:0015986">
    <property type="term" value="P:proton motive force-driven ATP synthesis"/>
    <property type="evidence" value="ECO:0007669"/>
    <property type="project" value="InterPro"/>
</dbReference>
<evidence type="ECO:0000256" key="1">
    <source>
        <dbReference type="ARBA" id="ARBA00004304"/>
    </source>
</evidence>
<proteinExistence type="inferred from homology"/>
<keyword evidence="11" id="KW-0066">ATP synthesis</keyword>
<organism evidence="14">
    <name type="scientific">Cornufer vitianus</name>
    <name type="common">Fiji ground frog</name>
    <name type="synonym">Hylodes vitianus</name>
    <dbReference type="NCBI Taxonomy" id="1582976"/>
    <lineage>
        <taxon>Eukaryota</taxon>
        <taxon>Metazoa</taxon>
        <taxon>Chordata</taxon>
        <taxon>Craniata</taxon>
        <taxon>Vertebrata</taxon>
        <taxon>Euteleostomi</taxon>
        <taxon>Amphibia</taxon>
        <taxon>Batrachia</taxon>
        <taxon>Anura</taxon>
        <taxon>Neobatrachia</taxon>
        <taxon>Ranoidea</taxon>
        <taxon>Ceratobatrachidae</taxon>
        <taxon>Ceratobatrachinae</taxon>
        <taxon>Cornufer</taxon>
    </lineage>
</organism>
<accession>A0A0K0LFF0</accession>
<evidence type="ECO:0000256" key="9">
    <source>
        <dbReference type="ARBA" id="ARBA00023128"/>
    </source>
</evidence>
<evidence type="ECO:0000256" key="11">
    <source>
        <dbReference type="ARBA" id="ARBA00023310"/>
    </source>
</evidence>
<evidence type="ECO:0000256" key="4">
    <source>
        <dbReference type="ARBA" id="ARBA00022547"/>
    </source>
</evidence>
<keyword evidence="8 12" id="KW-0406">Ion transport</keyword>
<evidence type="ECO:0000256" key="13">
    <source>
        <dbReference type="SAM" id="Phobius"/>
    </source>
</evidence>
<evidence type="ECO:0000256" key="10">
    <source>
        <dbReference type="ARBA" id="ARBA00023136"/>
    </source>
</evidence>
<dbReference type="GO" id="GO:0015078">
    <property type="term" value="F:proton transmembrane transporter activity"/>
    <property type="evidence" value="ECO:0007669"/>
    <property type="project" value="InterPro"/>
</dbReference>
<name>A0A0K0LFF0_CORVT</name>
<keyword evidence="6 12" id="KW-0375">Hydrogen ion transport</keyword>
<keyword evidence="10 13" id="KW-0472">Membrane</keyword>
<geneLocation type="mitochondrion" evidence="14"/>
<feature type="transmembrane region" description="Helical" evidence="13">
    <location>
        <begin position="6"/>
        <end position="25"/>
    </location>
</feature>
<evidence type="ECO:0000256" key="2">
    <source>
        <dbReference type="ARBA" id="ARBA00008892"/>
    </source>
</evidence>
<evidence type="ECO:0000256" key="8">
    <source>
        <dbReference type="ARBA" id="ARBA00023065"/>
    </source>
</evidence>